<proteinExistence type="predicted"/>
<sequence>MEEEQQFEYSTLYTSDGQPPVVAPAQGQSTTRIDSPILQAIARCTGKTTSTSCCFRTVPLYFTDCDLQPPVDPNNLGAETTTTIWMTTPAVYRVVSLVVLAVPAVPVDLVDPPVPEFAPDIPNEHVAYVGTPLGSRLLETLGTFLRALSHPLLDALNEEQGQDPELFDGSDPQKLKTSLSISALLPMTIPSISPTNATVNPRPPDLNSRRRGSSSLQDSGQGAPGQFQRIYDAQWRGPKDSLA</sequence>
<organism evidence="2 3">
    <name type="scientific">Lentinula edodes</name>
    <name type="common">Shiitake mushroom</name>
    <name type="synonym">Lentinus edodes</name>
    <dbReference type="NCBI Taxonomy" id="5353"/>
    <lineage>
        <taxon>Eukaryota</taxon>
        <taxon>Fungi</taxon>
        <taxon>Dikarya</taxon>
        <taxon>Basidiomycota</taxon>
        <taxon>Agaricomycotina</taxon>
        <taxon>Agaricomycetes</taxon>
        <taxon>Agaricomycetidae</taxon>
        <taxon>Agaricales</taxon>
        <taxon>Marasmiineae</taxon>
        <taxon>Omphalotaceae</taxon>
        <taxon>Lentinula</taxon>
    </lineage>
</organism>
<name>A0A1Q3EHF0_LENED</name>
<evidence type="ECO:0000256" key="1">
    <source>
        <dbReference type="SAM" id="MobiDB-lite"/>
    </source>
</evidence>
<reference evidence="2 3" key="1">
    <citation type="submission" date="2016-08" db="EMBL/GenBank/DDBJ databases">
        <authorList>
            <consortium name="Lentinula edodes genome sequencing consortium"/>
            <person name="Sakamoto Y."/>
            <person name="Nakade K."/>
            <person name="Sato S."/>
            <person name="Yoshida Y."/>
            <person name="Miyazaki K."/>
            <person name="Natsume S."/>
            <person name="Konno N."/>
        </authorList>
    </citation>
    <scope>NUCLEOTIDE SEQUENCE [LARGE SCALE GENOMIC DNA]</scope>
    <source>
        <strain evidence="2 3">NBRC 111202</strain>
    </source>
</reference>
<evidence type="ECO:0000313" key="2">
    <source>
        <dbReference type="EMBL" id="GAW06643.1"/>
    </source>
</evidence>
<dbReference type="Proteomes" id="UP000188533">
    <property type="component" value="Unassembled WGS sequence"/>
</dbReference>
<feature type="region of interest" description="Disordered" evidence="1">
    <location>
        <begin position="192"/>
        <end position="243"/>
    </location>
</feature>
<protein>
    <submittedName>
        <fullName evidence="2">Uncharacterized protein</fullName>
    </submittedName>
</protein>
<dbReference type="EMBL" id="BDGU01000334">
    <property type="protein sequence ID" value="GAW06643.1"/>
    <property type="molecule type" value="Genomic_DNA"/>
</dbReference>
<evidence type="ECO:0000313" key="3">
    <source>
        <dbReference type="Proteomes" id="UP000188533"/>
    </source>
</evidence>
<comment type="caution">
    <text evidence="2">The sequence shown here is derived from an EMBL/GenBank/DDBJ whole genome shotgun (WGS) entry which is preliminary data.</text>
</comment>
<keyword evidence="3" id="KW-1185">Reference proteome</keyword>
<gene>
    <name evidence="2" type="ORF">LENED_008581</name>
</gene>
<reference evidence="2 3" key="2">
    <citation type="submission" date="2017-02" db="EMBL/GenBank/DDBJ databases">
        <title>A genome survey and senescence transcriptome analysis in Lentinula edodes.</title>
        <authorList>
            <person name="Sakamoto Y."/>
            <person name="Nakade K."/>
            <person name="Sato S."/>
            <person name="Yoshida Y."/>
            <person name="Miyazaki K."/>
            <person name="Natsume S."/>
            <person name="Konno N."/>
        </authorList>
    </citation>
    <scope>NUCLEOTIDE SEQUENCE [LARGE SCALE GENOMIC DNA]</scope>
    <source>
        <strain evidence="2 3">NBRC 111202</strain>
    </source>
</reference>
<accession>A0A1Q3EHF0</accession>
<dbReference type="AlphaFoldDB" id="A0A1Q3EHF0"/>